<proteinExistence type="inferred from homology"/>
<dbReference type="Proteomes" id="UP000006906">
    <property type="component" value="Chromosome 10"/>
</dbReference>
<protein>
    <recommendedName>
        <fullName evidence="7">Phospholipase B-like</fullName>
        <ecNumber evidence="7">3.1.1.-</ecNumber>
    </recommendedName>
</protein>
<dbReference type="InParanoid" id="A0A2K3DC56"/>
<keyword evidence="4 7" id="KW-0442">Lipid degradation</keyword>
<dbReference type="KEGG" id="cre:CHLRE_10g464900v5"/>
<dbReference type="Gene3D" id="3.60.60.30">
    <property type="match status" value="1"/>
</dbReference>
<keyword evidence="5 7" id="KW-0443">Lipid metabolism</keyword>
<dbReference type="RefSeq" id="XP_042920625.1">
    <property type="nucleotide sequence ID" value="XM_043067228.1"/>
</dbReference>
<dbReference type="GO" id="GO:0004620">
    <property type="term" value="F:phospholipase activity"/>
    <property type="evidence" value="ECO:0000318"/>
    <property type="project" value="GO_Central"/>
</dbReference>
<keyword evidence="6" id="KW-0325">Glycoprotein</keyword>
<feature type="compositionally biased region" description="Low complexity" evidence="8">
    <location>
        <begin position="282"/>
        <end position="304"/>
    </location>
</feature>
<dbReference type="GO" id="GO:0009395">
    <property type="term" value="P:phospholipid catabolic process"/>
    <property type="evidence" value="ECO:0000318"/>
    <property type="project" value="GO_Central"/>
</dbReference>
<feature type="region of interest" description="Disordered" evidence="8">
    <location>
        <begin position="353"/>
        <end position="392"/>
    </location>
</feature>
<keyword evidence="2" id="KW-0732">Signal</keyword>
<evidence type="ECO:0000256" key="6">
    <source>
        <dbReference type="ARBA" id="ARBA00023180"/>
    </source>
</evidence>
<dbReference type="EC" id="3.1.1.-" evidence="7"/>
<dbReference type="InterPro" id="IPR007000">
    <property type="entry name" value="PLipase_B-like"/>
</dbReference>
<evidence type="ECO:0000256" key="7">
    <source>
        <dbReference type="RuleBase" id="RU364138"/>
    </source>
</evidence>
<evidence type="ECO:0000313" key="10">
    <source>
        <dbReference type="Proteomes" id="UP000006906"/>
    </source>
</evidence>
<comment type="similarity">
    <text evidence="1 7">Belongs to the phospholipase B-like family.</text>
</comment>
<reference evidence="9 10" key="1">
    <citation type="journal article" date="2007" name="Science">
        <title>The Chlamydomonas genome reveals the evolution of key animal and plant functions.</title>
        <authorList>
            <person name="Merchant S.S."/>
            <person name="Prochnik S.E."/>
            <person name="Vallon O."/>
            <person name="Harris E.H."/>
            <person name="Karpowicz S.J."/>
            <person name="Witman G.B."/>
            <person name="Terry A."/>
            <person name="Salamov A."/>
            <person name="Fritz-Laylin L.K."/>
            <person name="Marechal-Drouard L."/>
            <person name="Marshall W.F."/>
            <person name="Qu L.H."/>
            <person name="Nelson D.R."/>
            <person name="Sanderfoot A.A."/>
            <person name="Spalding M.H."/>
            <person name="Kapitonov V.V."/>
            <person name="Ren Q."/>
            <person name="Ferris P."/>
            <person name="Lindquist E."/>
            <person name="Shapiro H."/>
            <person name="Lucas S.M."/>
            <person name="Grimwood J."/>
            <person name="Schmutz J."/>
            <person name="Cardol P."/>
            <person name="Cerutti H."/>
            <person name="Chanfreau G."/>
            <person name="Chen C.L."/>
            <person name="Cognat V."/>
            <person name="Croft M.T."/>
            <person name="Dent R."/>
            <person name="Dutcher S."/>
            <person name="Fernandez E."/>
            <person name="Fukuzawa H."/>
            <person name="Gonzalez-Ballester D."/>
            <person name="Gonzalez-Halphen D."/>
            <person name="Hallmann A."/>
            <person name="Hanikenne M."/>
            <person name="Hippler M."/>
            <person name="Inwood W."/>
            <person name="Jabbari K."/>
            <person name="Kalanon M."/>
            <person name="Kuras R."/>
            <person name="Lefebvre P.A."/>
            <person name="Lemaire S.D."/>
            <person name="Lobanov A.V."/>
            <person name="Lohr M."/>
            <person name="Manuell A."/>
            <person name="Meier I."/>
            <person name="Mets L."/>
            <person name="Mittag M."/>
            <person name="Mittelmeier T."/>
            <person name="Moroney J.V."/>
            <person name="Moseley J."/>
            <person name="Napoli C."/>
            <person name="Nedelcu A.M."/>
            <person name="Niyogi K."/>
            <person name="Novoselov S.V."/>
            <person name="Paulsen I.T."/>
            <person name="Pazour G."/>
            <person name="Purton S."/>
            <person name="Ral J.P."/>
            <person name="Riano-Pachon D.M."/>
            <person name="Riekhof W."/>
            <person name="Rymarquis L."/>
            <person name="Schroda M."/>
            <person name="Stern D."/>
            <person name="Umen J."/>
            <person name="Willows R."/>
            <person name="Wilson N."/>
            <person name="Zimmer S.L."/>
            <person name="Allmer J."/>
            <person name="Balk J."/>
            <person name="Bisova K."/>
            <person name="Chen C.J."/>
            <person name="Elias M."/>
            <person name="Gendler K."/>
            <person name="Hauser C."/>
            <person name="Lamb M.R."/>
            <person name="Ledford H."/>
            <person name="Long J.C."/>
            <person name="Minagawa J."/>
            <person name="Page M.D."/>
            <person name="Pan J."/>
            <person name="Pootakham W."/>
            <person name="Roje S."/>
            <person name="Rose A."/>
            <person name="Stahlberg E."/>
            <person name="Terauchi A.M."/>
            <person name="Yang P."/>
            <person name="Ball S."/>
            <person name="Bowler C."/>
            <person name="Dieckmann C.L."/>
            <person name="Gladyshev V.N."/>
            <person name="Green P."/>
            <person name="Jorgensen R."/>
            <person name="Mayfield S."/>
            <person name="Mueller-Roeber B."/>
            <person name="Rajamani S."/>
            <person name="Sayre R.T."/>
            <person name="Brokstein P."/>
            <person name="Dubchak I."/>
            <person name="Goodstein D."/>
            <person name="Hornick L."/>
            <person name="Huang Y.W."/>
            <person name="Jhaveri J."/>
            <person name="Luo Y."/>
            <person name="Martinez D."/>
            <person name="Ngau W.C."/>
            <person name="Otillar B."/>
            <person name="Poliakov A."/>
            <person name="Porter A."/>
            <person name="Szajkowski L."/>
            <person name="Werner G."/>
            <person name="Zhou K."/>
            <person name="Grigoriev I.V."/>
            <person name="Rokhsar D.S."/>
            <person name="Grossman A.R."/>
        </authorList>
    </citation>
    <scope>NUCLEOTIDE SEQUENCE [LARGE SCALE GENOMIC DNA]</scope>
    <source>
        <strain evidence="10">CC-503</strain>
    </source>
</reference>
<feature type="region of interest" description="Disordered" evidence="8">
    <location>
        <begin position="209"/>
        <end position="248"/>
    </location>
</feature>
<evidence type="ECO:0000256" key="2">
    <source>
        <dbReference type="ARBA" id="ARBA00022729"/>
    </source>
</evidence>
<sequence length="796" mass="84009">MSLQSVHSARWIGSDSIEASAAAADVSQNPAQRQAPELLAGHVEYDLGTRTFKFIKAVVNVDKRKPGPDPGPDFSCPNAAAPACGSFSDPARHRSNFGQLRVTTNAAFPDEIQMQAAGFLEGYLTAERIFDYAYNMKAWLFTQTNDSFAVGDWLFAQDKWTRQQVAAHAAAAADTAAADAAATMHSGVGAAAAAGGAGAGAGGAGVVGGERAAGADQQQAQQGQQQEGGEGAGEPHRRAQGSDAPPASASANYWRTIGLLTAQADGLLAGYSARLADMQQQQQQQQATAASSSAASSPASSAPPCDRLTKWDFLMLNALGDMDDLMAIIFPSDRDGGDMDDYDDSAVAAAIAAGGSSTGGGSSSSAAKRRPVRTPNPERDASFFFRPESPEERRQRLRVAAAEAAEAEAGLTGPVPRTRTASWEGLSPGQVRSRIAKSGRCSALIKVTPDLSDILMGHVTWWGYASMLRLYKHYSFRLTSVRPHNSGGGADGGGADGGGGAIDGRISFSSYPGQVSSADDWYLLGSGLVVTETSLDIYDHTRYNASYGTGPGSLLSWQRALAANLLAEDGAGWAELAALHNSGSYNNQYLIVDLNRFSPGQELQPGLLTVMEIIPGLVVTADATSDLERGHWPSYNIPYFPQVYEATGYRRHAAALAARGADYAAAAADLSYQLSPRAKIFRRDAAGATDLASLRALLRSNAFGARPADPLAADSPWEALCGRGDLDPEDPDVYGCYDGKVTNYRRALALSADAINGPTTSGGQRPFAWADHPRFERIPHRGMLEVFDTAWEEQAP</sequence>
<keyword evidence="10" id="KW-1185">Reference proteome</keyword>
<keyword evidence="3 7" id="KW-0378">Hydrolase</keyword>
<feature type="region of interest" description="Disordered" evidence="8">
    <location>
        <begin position="405"/>
        <end position="426"/>
    </location>
</feature>
<evidence type="ECO:0000256" key="5">
    <source>
        <dbReference type="ARBA" id="ARBA00023098"/>
    </source>
</evidence>
<dbReference type="GO" id="GO:0005576">
    <property type="term" value="C:extracellular region"/>
    <property type="evidence" value="ECO:0000318"/>
    <property type="project" value="GO_Central"/>
</dbReference>
<comment type="function">
    <text evidence="7">Putative phospholipase.</text>
</comment>
<dbReference type="OrthoDB" id="419508at2759"/>
<dbReference type="STRING" id="3055.A0A2K3DC56"/>
<gene>
    <name evidence="9" type="ORF">CHLRE_10g464900v5</name>
</gene>
<evidence type="ECO:0000256" key="3">
    <source>
        <dbReference type="ARBA" id="ARBA00022801"/>
    </source>
</evidence>
<dbReference type="Pfam" id="PF04916">
    <property type="entry name" value="Phospholip_B"/>
    <property type="match status" value="2"/>
</dbReference>
<evidence type="ECO:0000256" key="1">
    <source>
        <dbReference type="ARBA" id="ARBA00007835"/>
    </source>
</evidence>
<dbReference type="ExpressionAtlas" id="A0A2K3DC56">
    <property type="expression patterns" value="baseline"/>
</dbReference>
<accession>A0A2K3DC56</accession>
<dbReference type="AlphaFoldDB" id="A0A2K3DC56"/>
<organism evidence="9 10">
    <name type="scientific">Chlamydomonas reinhardtii</name>
    <name type="common">Chlamydomonas smithii</name>
    <dbReference type="NCBI Taxonomy" id="3055"/>
    <lineage>
        <taxon>Eukaryota</taxon>
        <taxon>Viridiplantae</taxon>
        <taxon>Chlorophyta</taxon>
        <taxon>core chlorophytes</taxon>
        <taxon>Chlorophyceae</taxon>
        <taxon>CS clade</taxon>
        <taxon>Chlamydomonadales</taxon>
        <taxon>Chlamydomonadaceae</taxon>
        <taxon>Chlamydomonas</taxon>
    </lineage>
</organism>
<dbReference type="GeneID" id="5723999"/>
<evidence type="ECO:0000256" key="4">
    <source>
        <dbReference type="ARBA" id="ARBA00022963"/>
    </source>
</evidence>
<name>A0A2K3DC56_CHLRE</name>
<feature type="compositionally biased region" description="Low complexity" evidence="8">
    <location>
        <begin position="209"/>
        <end position="225"/>
    </location>
</feature>
<feature type="region of interest" description="Disordered" evidence="8">
    <location>
        <begin position="282"/>
        <end position="305"/>
    </location>
</feature>
<dbReference type="PANTHER" id="PTHR12370:SF3">
    <property type="entry name" value="PHOSPHOLIPASE B-LIKE 2-RELATED"/>
    <property type="match status" value="1"/>
</dbReference>
<dbReference type="OMA" id="HSARWIG"/>
<evidence type="ECO:0000313" key="9">
    <source>
        <dbReference type="EMBL" id="PNW78117.1"/>
    </source>
</evidence>
<dbReference type="EMBL" id="CM008971">
    <property type="protein sequence ID" value="PNW78117.1"/>
    <property type="molecule type" value="Genomic_DNA"/>
</dbReference>
<evidence type="ECO:0000256" key="8">
    <source>
        <dbReference type="SAM" id="MobiDB-lite"/>
    </source>
</evidence>
<dbReference type="Gramene" id="PNW78117">
    <property type="protein sequence ID" value="PNW78117"/>
    <property type="gene ID" value="CHLRE_10g464900v5"/>
</dbReference>
<dbReference type="PANTHER" id="PTHR12370">
    <property type="entry name" value="PHOSPHOLIPASE B-RELATED"/>
    <property type="match status" value="1"/>
</dbReference>